<keyword evidence="2" id="KW-1185">Reference proteome</keyword>
<evidence type="ECO:0000313" key="1">
    <source>
        <dbReference type="EMBL" id="CAL8103691.1"/>
    </source>
</evidence>
<evidence type="ECO:0000313" key="2">
    <source>
        <dbReference type="Proteomes" id="UP001642540"/>
    </source>
</evidence>
<dbReference type="EMBL" id="CAXLJM020000035">
    <property type="protein sequence ID" value="CAL8103691.1"/>
    <property type="molecule type" value="Genomic_DNA"/>
</dbReference>
<organism evidence="1 2">
    <name type="scientific">Orchesella dallaii</name>
    <dbReference type="NCBI Taxonomy" id="48710"/>
    <lineage>
        <taxon>Eukaryota</taxon>
        <taxon>Metazoa</taxon>
        <taxon>Ecdysozoa</taxon>
        <taxon>Arthropoda</taxon>
        <taxon>Hexapoda</taxon>
        <taxon>Collembola</taxon>
        <taxon>Entomobryomorpha</taxon>
        <taxon>Entomobryoidea</taxon>
        <taxon>Orchesellidae</taxon>
        <taxon>Orchesellinae</taxon>
        <taxon>Orchesella</taxon>
    </lineage>
</organism>
<proteinExistence type="predicted"/>
<sequence length="169" mass="19311">MVWNRLVFLPSSFLWPHTIVNDRINEAPIARINQSLSLYPLYFHVSSTVDLYRASVSQKDPKDAAPIASVYYDACLKWCMHSDGTITLKGVNGLKRVFETKPFKDNVNEYTFEALGGYQEKNDEQVGFGVGTNTPTLLEETKKLVLDHALSFEFNKGDFTELRYDTFKN</sequence>
<gene>
    <name evidence="1" type="ORF">ODALV1_LOCUS11525</name>
</gene>
<accession>A0ABP1QM65</accession>
<reference evidence="1 2" key="1">
    <citation type="submission" date="2024-08" db="EMBL/GenBank/DDBJ databases">
        <authorList>
            <person name="Cucini C."/>
            <person name="Frati F."/>
        </authorList>
    </citation>
    <scope>NUCLEOTIDE SEQUENCE [LARGE SCALE GENOMIC DNA]</scope>
</reference>
<protein>
    <submittedName>
        <fullName evidence="1">Uncharacterized protein</fullName>
    </submittedName>
</protein>
<dbReference type="Proteomes" id="UP001642540">
    <property type="component" value="Unassembled WGS sequence"/>
</dbReference>
<name>A0ABP1QM65_9HEXA</name>
<comment type="caution">
    <text evidence="1">The sequence shown here is derived from an EMBL/GenBank/DDBJ whole genome shotgun (WGS) entry which is preliminary data.</text>
</comment>